<dbReference type="InterPro" id="IPR026302">
    <property type="entry name" value="NEDD4-bd_p2"/>
</dbReference>
<feature type="compositionally biased region" description="Basic and acidic residues" evidence="1">
    <location>
        <begin position="225"/>
        <end position="239"/>
    </location>
</feature>
<evidence type="ECO:0000313" key="2">
    <source>
        <dbReference type="EMBL" id="KAJ3180892.1"/>
    </source>
</evidence>
<dbReference type="Proteomes" id="UP001212152">
    <property type="component" value="Unassembled WGS sequence"/>
</dbReference>
<gene>
    <name evidence="2" type="primary">N4BP2</name>
    <name evidence="2" type="ORF">HDU87_001532</name>
</gene>
<dbReference type="AlphaFoldDB" id="A0AAD5XRU4"/>
<keyword evidence="3" id="KW-1185">Reference proteome</keyword>
<dbReference type="Pfam" id="PF13671">
    <property type="entry name" value="AAA_33"/>
    <property type="match status" value="1"/>
</dbReference>
<accession>A0AAD5XRU4</accession>
<dbReference type="EMBL" id="JADGJQ010000014">
    <property type="protein sequence ID" value="KAJ3180892.1"/>
    <property type="molecule type" value="Genomic_DNA"/>
</dbReference>
<dbReference type="PANTHER" id="PTHR13308">
    <property type="entry name" value="NEDD4-BINDING PROTEIN 2-LIKE 1"/>
    <property type="match status" value="1"/>
</dbReference>
<evidence type="ECO:0000313" key="3">
    <source>
        <dbReference type="Proteomes" id="UP001212152"/>
    </source>
</evidence>
<dbReference type="SUPFAM" id="SSF52540">
    <property type="entry name" value="P-loop containing nucleoside triphosphate hydrolases"/>
    <property type="match status" value="1"/>
</dbReference>
<feature type="region of interest" description="Disordered" evidence="1">
    <location>
        <begin position="150"/>
        <end position="178"/>
    </location>
</feature>
<dbReference type="InterPro" id="IPR027417">
    <property type="entry name" value="P-loop_NTPase"/>
</dbReference>
<reference evidence="2" key="1">
    <citation type="submission" date="2020-05" db="EMBL/GenBank/DDBJ databases">
        <title>Phylogenomic resolution of chytrid fungi.</title>
        <authorList>
            <person name="Stajich J.E."/>
            <person name="Amses K."/>
            <person name="Simmons R."/>
            <person name="Seto K."/>
            <person name="Myers J."/>
            <person name="Bonds A."/>
            <person name="Quandt C.A."/>
            <person name="Barry K."/>
            <person name="Liu P."/>
            <person name="Grigoriev I."/>
            <person name="Longcore J.E."/>
            <person name="James T.Y."/>
        </authorList>
    </citation>
    <scope>NUCLEOTIDE SEQUENCE</scope>
    <source>
        <strain evidence="2">JEL0379</strain>
    </source>
</reference>
<protein>
    <submittedName>
        <fullName evidence="2">NEDD4-binding protein 2</fullName>
    </submittedName>
</protein>
<feature type="region of interest" description="Disordered" evidence="1">
    <location>
        <begin position="206"/>
        <end position="239"/>
    </location>
</feature>
<sequence length="239" mass="26851">MSVSSLILYILRGAPGSGKSTLARSLSQTHVFSTDDFFVCNETGVYKFDATQIGRAHEWNQHRAKMALAEKIPVVVIDNTNMCRWEAKPYVEAALHEGYAIEIKEPATDWWVARDVATMAKRNTHGVDAEIIERMIARYEPDFSISSILAAEPPFPPQQRQQRPQQPFTPPPSHDDARTRACIEIAARLRRMGVLSEAQILEATTLAPERTSPVSGGFQSGRGPRGRESFQPYDRRDRN</sequence>
<dbReference type="Gene3D" id="3.40.50.300">
    <property type="entry name" value="P-loop containing nucleotide triphosphate hydrolases"/>
    <property type="match status" value="1"/>
</dbReference>
<comment type="caution">
    <text evidence="2">The sequence shown here is derived from an EMBL/GenBank/DDBJ whole genome shotgun (WGS) entry which is preliminary data.</text>
</comment>
<organism evidence="2 3">
    <name type="scientific">Geranomyces variabilis</name>
    <dbReference type="NCBI Taxonomy" id="109894"/>
    <lineage>
        <taxon>Eukaryota</taxon>
        <taxon>Fungi</taxon>
        <taxon>Fungi incertae sedis</taxon>
        <taxon>Chytridiomycota</taxon>
        <taxon>Chytridiomycota incertae sedis</taxon>
        <taxon>Chytridiomycetes</taxon>
        <taxon>Spizellomycetales</taxon>
        <taxon>Powellomycetaceae</taxon>
        <taxon>Geranomyces</taxon>
    </lineage>
</organism>
<dbReference type="PANTHER" id="PTHR13308:SF40">
    <property type="entry name" value="NEDD4-BINDING PROTEIN 2-LIKE 1"/>
    <property type="match status" value="1"/>
</dbReference>
<evidence type="ECO:0000256" key="1">
    <source>
        <dbReference type="SAM" id="MobiDB-lite"/>
    </source>
</evidence>
<name>A0AAD5XRU4_9FUNG</name>
<proteinExistence type="predicted"/>